<keyword evidence="1" id="KW-0175">Coiled coil</keyword>
<feature type="region of interest" description="Disordered" evidence="2">
    <location>
        <begin position="204"/>
        <end position="392"/>
    </location>
</feature>
<protein>
    <submittedName>
        <fullName evidence="3">Uncharacterized protein</fullName>
    </submittedName>
</protein>
<feature type="compositionally biased region" description="Basic and acidic residues" evidence="2">
    <location>
        <begin position="212"/>
        <end position="266"/>
    </location>
</feature>
<gene>
    <name evidence="3" type="ORF">LTR36_004757</name>
</gene>
<feature type="coiled-coil region" evidence="1">
    <location>
        <begin position="104"/>
        <end position="159"/>
    </location>
</feature>
<comment type="caution">
    <text evidence="3">The sequence shown here is derived from an EMBL/GenBank/DDBJ whole genome shotgun (WGS) entry which is preliminary data.</text>
</comment>
<dbReference type="AlphaFoldDB" id="A0AAV9JGK7"/>
<dbReference type="Gene3D" id="1.10.287.1490">
    <property type="match status" value="1"/>
</dbReference>
<feature type="region of interest" description="Disordered" evidence="2">
    <location>
        <begin position="1"/>
        <end position="22"/>
    </location>
</feature>
<dbReference type="Proteomes" id="UP001324427">
    <property type="component" value="Unassembled WGS sequence"/>
</dbReference>
<proteinExistence type="predicted"/>
<sequence>MEETAAPPDTSPFDGLGEPSYGSTTLAMKGQILKAQLGGLADVVRKDYEKEAKLITQLGDEVQSHYGRFDKLQADIAQLQRHRSATAPSIDKPRRDDDTVRAELEMADADVEAVKGQLEQLRKQLAKLKEDVATLTDIRKHLSEEIESLRADRDVLRDSSPLDQVSSLLTTMGLGDLCQVHATLASRLIQVHARRSIVYECKDVDPPATHQESGDERGSHAEAGDEQEPMEHDDHAEHDKPDEQHGTSEQGIERAYGRKGGDEGHPSRKPASRTLLQRVTNHTPGSWKQGGRNLLRRVKSFRFGRPGGHAATPGNMAPVPPIDGRHLRTPEPTGRRYLRTPEARASSGEDNRDSPRTGEKRRYGFRGDVMLSPAKKGKKLQKHQQPSPEKMG</sequence>
<reference evidence="3 4" key="1">
    <citation type="submission" date="2021-11" db="EMBL/GenBank/DDBJ databases">
        <title>Black yeast isolated from Biological Soil Crust.</title>
        <authorList>
            <person name="Kurbessoian T."/>
        </authorList>
    </citation>
    <scope>NUCLEOTIDE SEQUENCE [LARGE SCALE GENOMIC DNA]</scope>
    <source>
        <strain evidence="3 4">CCFEE 5522</strain>
    </source>
</reference>
<evidence type="ECO:0000256" key="2">
    <source>
        <dbReference type="SAM" id="MobiDB-lite"/>
    </source>
</evidence>
<dbReference type="EMBL" id="JAVFHQ010000028">
    <property type="protein sequence ID" value="KAK4543983.1"/>
    <property type="molecule type" value="Genomic_DNA"/>
</dbReference>
<organism evidence="3 4">
    <name type="scientific">Oleoguttula mirabilis</name>
    <dbReference type="NCBI Taxonomy" id="1507867"/>
    <lineage>
        <taxon>Eukaryota</taxon>
        <taxon>Fungi</taxon>
        <taxon>Dikarya</taxon>
        <taxon>Ascomycota</taxon>
        <taxon>Pezizomycotina</taxon>
        <taxon>Dothideomycetes</taxon>
        <taxon>Dothideomycetidae</taxon>
        <taxon>Mycosphaerellales</taxon>
        <taxon>Teratosphaeriaceae</taxon>
        <taxon>Oleoguttula</taxon>
    </lineage>
</organism>
<evidence type="ECO:0000313" key="4">
    <source>
        <dbReference type="Proteomes" id="UP001324427"/>
    </source>
</evidence>
<name>A0AAV9JGK7_9PEZI</name>
<feature type="compositionally biased region" description="Polar residues" evidence="2">
    <location>
        <begin position="383"/>
        <end position="392"/>
    </location>
</feature>
<evidence type="ECO:0000256" key="1">
    <source>
        <dbReference type="SAM" id="Coils"/>
    </source>
</evidence>
<feature type="compositionally biased region" description="Basic and acidic residues" evidence="2">
    <location>
        <begin position="339"/>
        <end position="362"/>
    </location>
</feature>
<accession>A0AAV9JGK7</accession>
<keyword evidence="4" id="KW-1185">Reference proteome</keyword>
<feature type="compositionally biased region" description="Polar residues" evidence="2">
    <location>
        <begin position="274"/>
        <end position="286"/>
    </location>
</feature>
<evidence type="ECO:0000313" key="3">
    <source>
        <dbReference type="EMBL" id="KAK4543983.1"/>
    </source>
</evidence>